<feature type="compositionally biased region" description="Polar residues" evidence="2">
    <location>
        <begin position="89"/>
        <end position="101"/>
    </location>
</feature>
<dbReference type="Pfam" id="PF07001">
    <property type="entry name" value="BAT2_N"/>
    <property type="match status" value="1"/>
</dbReference>
<dbReference type="AlphaFoldDB" id="A0ABD6EUN5"/>
<evidence type="ECO:0000313" key="5">
    <source>
        <dbReference type="Proteomes" id="UP001608902"/>
    </source>
</evidence>
<sequence length="210" mass="21438">MSTARGAAGALKPKLHNVNSVYAGKSHNAVKAPGLGKHGGLQSLGKTTAVVRRMPPPATLPSLRAESQGQDPNVALVPQGGSGWHKENVTANNGSTSESSALSKPLLTASGDLSQISSSNVVGNSLSHTTDLRPTWAKQTSAADLQAAAQQNVSAAAALGRDFPSLAAATATTGKQSNAKLTDSLKPQSIHFSECIFLSSVSPSCCEFLP</sequence>
<evidence type="ECO:0000313" key="4">
    <source>
        <dbReference type="EMBL" id="MFH4983684.1"/>
    </source>
</evidence>
<dbReference type="Proteomes" id="UP001608902">
    <property type="component" value="Unassembled WGS sequence"/>
</dbReference>
<dbReference type="PANTHER" id="PTHR14038:SF0">
    <property type="entry name" value="LP18708P"/>
    <property type="match status" value="1"/>
</dbReference>
<keyword evidence="5" id="KW-1185">Reference proteome</keyword>
<proteinExistence type="predicted"/>
<feature type="region of interest" description="Disordered" evidence="2">
    <location>
        <begin position="79"/>
        <end position="101"/>
    </location>
</feature>
<dbReference type="EMBL" id="JBGFUD010013305">
    <property type="protein sequence ID" value="MFH4983684.1"/>
    <property type="molecule type" value="Genomic_DNA"/>
</dbReference>
<evidence type="ECO:0000256" key="1">
    <source>
        <dbReference type="ARBA" id="ARBA00022553"/>
    </source>
</evidence>
<organism evidence="4 5">
    <name type="scientific">Gnathostoma spinigerum</name>
    <dbReference type="NCBI Taxonomy" id="75299"/>
    <lineage>
        <taxon>Eukaryota</taxon>
        <taxon>Metazoa</taxon>
        <taxon>Ecdysozoa</taxon>
        <taxon>Nematoda</taxon>
        <taxon>Chromadorea</taxon>
        <taxon>Rhabditida</taxon>
        <taxon>Spirurina</taxon>
        <taxon>Gnathostomatomorpha</taxon>
        <taxon>Gnathostomatoidea</taxon>
        <taxon>Gnathostomatidae</taxon>
        <taxon>Gnathostoma</taxon>
    </lineage>
</organism>
<reference evidence="4 5" key="1">
    <citation type="submission" date="2024-08" db="EMBL/GenBank/DDBJ databases">
        <title>Gnathostoma spinigerum genome.</title>
        <authorList>
            <person name="Gonzalez-Bertolin B."/>
            <person name="Monzon S."/>
            <person name="Zaballos A."/>
            <person name="Jimenez P."/>
            <person name="Dekumyoy P."/>
            <person name="Varona S."/>
            <person name="Cuesta I."/>
            <person name="Sumanam S."/>
            <person name="Adisakwattana P."/>
            <person name="Gasser R.B."/>
            <person name="Hernandez-Gonzalez A."/>
            <person name="Young N.D."/>
            <person name="Perteguer M.J."/>
        </authorList>
    </citation>
    <scope>NUCLEOTIDE SEQUENCE [LARGE SCALE GENOMIC DNA]</scope>
    <source>
        <strain evidence="4">AL3</strain>
        <tissue evidence="4">Liver</tissue>
    </source>
</reference>
<comment type="caution">
    <text evidence="4">The sequence shown here is derived from an EMBL/GenBank/DDBJ whole genome shotgun (WGS) entry which is preliminary data.</text>
</comment>
<evidence type="ECO:0000259" key="3">
    <source>
        <dbReference type="Pfam" id="PF07001"/>
    </source>
</evidence>
<dbReference type="InterPro" id="IPR033184">
    <property type="entry name" value="PRRC2"/>
</dbReference>
<accession>A0ABD6EUN5</accession>
<protein>
    <recommendedName>
        <fullName evidence="3">BAT2 N-terminal domain-containing protein</fullName>
    </recommendedName>
</protein>
<gene>
    <name evidence="4" type="ORF">AB6A40_010393</name>
</gene>
<evidence type="ECO:0000256" key="2">
    <source>
        <dbReference type="SAM" id="MobiDB-lite"/>
    </source>
</evidence>
<dbReference type="InterPro" id="IPR009738">
    <property type="entry name" value="BAT2_N"/>
</dbReference>
<dbReference type="PANTHER" id="PTHR14038">
    <property type="entry name" value="BAT2 HLA-B-ASSOCIATED TRANSCRIPT 2"/>
    <property type="match status" value="1"/>
</dbReference>
<name>A0ABD6EUN5_9BILA</name>
<keyword evidence="1" id="KW-0597">Phosphoprotein</keyword>
<feature type="domain" description="BAT2 N-terminal" evidence="3">
    <location>
        <begin position="17"/>
        <end position="153"/>
    </location>
</feature>